<dbReference type="AlphaFoldDB" id="A0A2W7NLF5"/>
<sequence>MSEIVSEMLETRAVAVAERLSLMANPKRLMILCRLAEGEQSVGALHGNLDLSQSALSQHLARLREAGIVATRRDGTSIYYSLSDPDTKAVMAALYEIFCKET</sequence>
<dbReference type="GO" id="GO:0003700">
    <property type="term" value="F:DNA-binding transcription factor activity"/>
    <property type="evidence" value="ECO:0007669"/>
    <property type="project" value="InterPro"/>
</dbReference>
<dbReference type="PRINTS" id="PR00778">
    <property type="entry name" value="HTHARSR"/>
</dbReference>
<comment type="caution">
    <text evidence="5">The sequence shown here is derived from an EMBL/GenBank/DDBJ whole genome shotgun (WGS) entry which is preliminary data.</text>
</comment>
<keyword evidence="1" id="KW-0805">Transcription regulation</keyword>
<dbReference type="Proteomes" id="UP000248916">
    <property type="component" value="Unassembled WGS sequence"/>
</dbReference>
<dbReference type="InterPro" id="IPR051011">
    <property type="entry name" value="Metal_resp_trans_reg"/>
</dbReference>
<dbReference type="PANTHER" id="PTHR43132:SF2">
    <property type="entry name" value="ARSENICAL RESISTANCE OPERON REPRESSOR ARSR-RELATED"/>
    <property type="match status" value="1"/>
</dbReference>
<evidence type="ECO:0000313" key="5">
    <source>
        <dbReference type="EMBL" id="PZX18937.1"/>
    </source>
</evidence>
<keyword evidence="6" id="KW-1185">Reference proteome</keyword>
<dbReference type="Gene3D" id="1.10.10.10">
    <property type="entry name" value="Winged helix-like DNA-binding domain superfamily/Winged helix DNA-binding domain"/>
    <property type="match status" value="1"/>
</dbReference>
<dbReference type="PROSITE" id="PS50987">
    <property type="entry name" value="HTH_ARSR_2"/>
    <property type="match status" value="1"/>
</dbReference>
<evidence type="ECO:0000256" key="3">
    <source>
        <dbReference type="ARBA" id="ARBA00023163"/>
    </source>
</evidence>
<evidence type="ECO:0000256" key="1">
    <source>
        <dbReference type="ARBA" id="ARBA00023015"/>
    </source>
</evidence>
<name>A0A2W7NLF5_9RHOB</name>
<dbReference type="GO" id="GO:0003677">
    <property type="term" value="F:DNA binding"/>
    <property type="evidence" value="ECO:0007669"/>
    <property type="project" value="UniProtKB-KW"/>
</dbReference>
<dbReference type="NCBIfam" id="NF033788">
    <property type="entry name" value="HTH_metalloreg"/>
    <property type="match status" value="1"/>
</dbReference>
<protein>
    <submittedName>
        <fullName evidence="5">ArsR family transcriptional regulator</fullName>
    </submittedName>
</protein>
<dbReference type="InterPro" id="IPR011991">
    <property type="entry name" value="ArsR-like_HTH"/>
</dbReference>
<dbReference type="InterPro" id="IPR036390">
    <property type="entry name" value="WH_DNA-bd_sf"/>
</dbReference>
<dbReference type="PANTHER" id="PTHR43132">
    <property type="entry name" value="ARSENICAL RESISTANCE OPERON REPRESSOR ARSR-RELATED"/>
    <property type="match status" value="1"/>
</dbReference>
<dbReference type="SUPFAM" id="SSF46785">
    <property type="entry name" value="Winged helix' DNA-binding domain"/>
    <property type="match status" value="1"/>
</dbReference>
<dbReference type="EMBL" id="QKZL01000002">
    <property type="protein sequence ID" value="PZX18937.1"/>
    <property type="molecule type" value="Genomic_DNA"/>
</dbReference>
<gene>
    <name evidence="5" type="ORF">LX81_00631</name>
</gene>
<dbReference type="InterPro" id="IPR001845">
    <property type="entry name" value="HTH_ArsR_DNA-bd_dom"/>
</dbReference>
<dbReference type="InterPro" id="IPR036388">
    <property type="entry name" value="WH-like_DNA-bd_sf"/>
</dbReference>
<dbReference type="CDD" id="cd00090">
    <property type="entry name" value="HTH_ARSR"/>
    <property type="match status" value="1"/>
</dbReference>
<evidence type="ECO:0000259" key="4">
    <source>
        <dbReference type="PROSITE" id="PS50987"/>
    </source>
</evidence>
<evidence type="ECO:0000256" key="2">
    <source>
        <dbReference type="ARBA" id="ARBA00023125"/>
    </source>
</evidence>
<reference evidence="5 6" key="1">
    <citation type="submission" date="2018-06" db="EMBL/GenBank/DDBJ databases">
        <title>Genomic Encyclopedia of Archaeal and Bacterial Type Strains, Phase II (KMG-II): from individual species to whole genera.</title>
        <authorList>
            <person name="Goeker M."/>
        </authorList>
    </citation>
    <scope>NUCLEOTIDE SEQUENCE [LARGE SCALE GENOMIC DNA]</scope>
    <source>
        <strain evidence="5 6">DSM 22009</strain>
    </source>
</reference>
<dbReference type="RefSeq" id="WP_211322698.1">
    <property type="nucleotide sequence ID" value="NZ_QKZL01000002.1"/>
</dbReference>
<proteinExistence type="predicted"/>
<keyword evidence="2" id="KW-0238">DNA-binding</keyword>
<feature type="domain" description="HTH arsR-type" evidence="4">
    <location>
        <begin position="8"/>
        <end position="102"/>
    </location>
</feature>
<evidence type="ECO:0000313" key="6">
    <source>
        <dbReference type="Proteomes" id="UP000248916"/>
    </source>
</evidence>
<accession>A0A2W7NLF5</accession>
<dbReference type="SMART" id="SM00418">
    <property type="entry name" value="HTH_ARSR"/>
    <property type="match status" value="1"/>
</dbReference>
<dbReference type="Pfam" id="PF01022">
    <property type="entry name" value="HTH_5"/>
    <property type="match status" value="1"/>
</dbReference>
<keyword evidence="3" id="KW-0804">Transcription</keyword>
<organism evidence="5 6">
    <name type="scientific">Palleronia aestuarii</name>
    <dbReference type="NCBI Taxonomy" id="568105"/>
    <lineage>
        <taxon>Bacteria</taxon>
        <taxon>Pseudomonadati</taxon>
        <taxon>Pseudomonadota</taxon>
        <taxon>Alphaproteobacteria</taxon>
        <taxon>Rhodobacterales</taxon>
        <taxon>Roseobacteraceae</taxon>
        <taxon>Palleronia</taxon>
    </lineage>
</organism>